<evidence type="ECO:0008006" key="3">
    <source>
        <dbReference type="Google" id="ProtNLM"/>
    </source>
</evidence>
<dbReference type="Proteomes" id="UP000033452">
    <property type="component" value="Unassembled WGS sequence"/>
</dbReference>
<dbReference type="EMBL" id="JXYA01000026">
    <property type="protein sequence ID" value="KJZ08620.1"/>
    <property type="molecule type" value="Genomic_DNA"/>
</dbReference>
<dbReference type="OrthoDB" id="1491115at2"/>
<reference evidence="1 2" key="1">
    <citation type="journal article" date="2015" name="BMC Genomics">
        <title>Genome mining reveals unlocked bioactive potential of marine Gram-negative bacteria.</title>
        <authorList>
            <person name="Machado H."/>
            <person name="Sonnenschein E.C."/>
            <person name="Melchiorsen J."/>
            <person name="Gram L."/>
        </authorList>
    </citation>
    <scope>NUCLEOTIDE SEQUENCE [LARGE SCALE GENOMIC DNA]</scope>
    <source>
        <strain evidence="1 2">S2471</strain>
    </source>
</reference>
<dbReference type="AlphaFoldDB" id="A0A0F4QMY2"/>
<keyword evidence="2" id="KW-1185">Reference proteome</keyword>
<dbReference type="PANTHER" id="PTHR39441">
    <property type="entry name" value="DUF2252 DOMAIN-CONTAINING PROTEIN"/>
    <property type="match status" value="1"/>
</dbReference>
<protein>
    <recommendedName>
        <fullName evidence="3">DUF2252 domain-containing protein</fullName>
    </recommendedName>
</protein>
<proteinExistence type="predicted"/>
<dbReference type="PATRIC" id="fig|43658.5.peg.2599"/>
<dbReference type="PANTHER" id="PTHR39441:SF1">
    <property type="entry name" value="DUF2252 DOMAIN-CONTAINING PROTEIN"/>
    <property type="match status" value="1"/>
</dbReference>
<accession>A0A0F4QMY2</accession>
<dbReference type="SUPFAM" id="SSF56112">
    <property type="entry name" value="Protein kinase-like (PK-like)"/>
    <property type="match status" value="1"/>
</dbReference>
<dbReference type="Pfam" id="PF10009">
    <property type="entry name" value="DUF2252"/>
    <property type="match status" value="1"/>
</dbReference>
<comment type="caution">
    <text evidence="1">The sequence shown here is derived from an EMBL/GenBank/DDBJ whole genome shotgun (WGS) entry which is preliminary data.</text>
</comment>
<gene>
    <name evidence="1" type="ORF">TW77_12285</name>
</gene>
<organism evidence="1 2">
    <name type="scientific">Pseudoalteromonas rubra</name>
    <dbReference type="NCBI Taxonomy" id="43658"/>
    <lineage>
        <taxon>Bacteria</taxon>
        <taxon>Pseudomonadati</taxon>
        <taxon>Pseudomonadota</taxon>
        <taxon>Gammaproteobacteria</taxon>
        <taxon>Alteromonadales</taxon>
        <taxon>Pseudoalteromonadaceae</taxon>
        <taxon>Pseudoalteromonas</taxon>
    </lineage>
</organism>
<name>A0A0F4QMY2_9GAMM</name>
<dbReference type="RefSeq" id="WP_046005272.1">
    <property type="nucleotide sequence ID" value="NZ_JXYA01000026.1"/>
</dbReference>
<dbReference type="InterPro" id="IPR011009">
    <property type="entry name" value="Kinase-like_dom_sf"/>
</dbReference>
<dbReference type="InterPro" id="IPR018721">
    <property type="entry name" value="DUF2252"/>
</dbReference>
<evidence type="ECO:0000313" key="2">
    <source>
        <dbReference type="Proteomes" id="UP000033452"/>
    </source>
</evidence>
<evidence type="ECO:0000313" key="1">
    <source>
        <dbReference type="EMBL" id="KJZ08620.1"/>
    </source>
</evidence>
<sequence length="432" mass="48876">MERADVLGQYFDHHDGTHPSMTLAKHSKMASSAFRFFRGSAPLMYRDLAQEVISLPKTLFELPLTNVLGDCHASNFGFLSEEGSHGGTLVFSPNDFDDACVGHAVWDLLRFLVSLPLAQQEGALLQSNSEDMKLRQKPLADMAQVHRAQHTFIDSYVATCEASLRGENNNQSALTQFAQEHILHKRWQKGLQRLVGGAAFNLKSSLAKEVDLNNTPLQFKDDDEKFVRLHEDFSNALIEYFRPYVDDEIIDCVERLDAGTGSNNLKRYYLLVGPKFCSSAELYHIVEVKQQQLAAPLHYFTDLSPTNRLNHAHLTVNCQRKMQRRPDLVLDDALWQGTHWLVRSRHHARVGIDPEHIVLGKRAAQRDGLCQYAQACATALAYAHMRGDRRSLMFQQVVTDVLPAARDELIDTANGYANQVEQDWGLFCSLRK</sequence>